<reference evidence="2" key="1">
    <citation type="submission" date="2016-10" db="EMBL/GenBank/DDBJ databases">
        <authorList>
            <person name="Varghese N."/>
            <person name="Submissions S."/>
        </authorList>
    </citation>
    <scope>NUCLEOTIDE SEQUENCE [LARGE SCALE GENOMIC DNA]</scope>
    <source>
        <strain evidence="2">DSM 44654</strain>
    </source>
</reference>
<organism evidence="1 2">
    <name type="scientific">Amycolatopsis pretoriensis</name>
    <dbReference type="NCBI Taxonomy" id="218821"/>
    <lineage>
        <taxon>Bacteria</taxon>
        <taxon>Bacillati</taxon>
        <taxon>Actinomycetota</taxon>
        <taxon>Actinomycetes</taxon>
        <taxon>Pseudonocardiales</taxon>
        <taxon>Pseudonocardiaceae</taxon>
        <taxon>Amycolatopsis</taxon>
    </lineage>
</organism>
<dbReference type="EMBL" id="FNUJ01000007">
    <property type="protein sequence ID" value="SEF34464.1"/>
    <property type="molecule type" value="Genomic_DNA"/>
</dbReference>
<gene>
    <name evidence="1" type="ORF">SAMN05421837_107400</name>
</gene>
<dbReference type="AlphaFoldDB" id="A0A1H5R8R6"/>
<protein>
    <submittedName>
        <fullName evidence="1">Uncharacterized protein</fullName>
    </submittedName>
</protein>
<proteinExistence type="predicted"/>
<evidence type="ECO:0000313" key="1">
    <source>
        <dbReference type="EMBL" id="SEF34464.1"/>
    </source>
</evidence>
<evidence type="ECO:0000313" key="2">
    <source>
        <dbReference type="Proteomes" id="UP000198878"/>
    </source>
</evidence>
<keyword evidence="2" id="KW-1185">Reference proteome</keyword>
<accession>A0A1H5R8R6</accession>
<name>A0A1H5R8R6_9PSEU</name>
<dbReference type="RefSeq" id="WP_143051060.1">
    <property type="nucleotide sequence ID" value="NZ_FNUJ01000007.1"/>
</dbReference>
<dbReference type="OrthoDB" id="3538573at2"/>
<sequence length="195" mass="21198">MTTTPDEDDGLWVRSDVLPDGTYGVAVTVGPDCAFHLDRAQALEYAATCMSRATEAEHAVAVIRLLTERLKLGEDAAKTVVMRDLRQQLVGDHDTTAPLRLVPAIGRNLNPASPNRFTPIVVIELGGEQLGVLEPDAVRDHGEGVLNTMAGAVLDDRLFRYLTERIDLPADKARAVVAGLSEYLPIDNDTERQAQ</sequence>
<dbReference type="STRING" id="218821.SAMN05421837_107400"/>
<dbReference type="Proteomes" id="UP000198878">
    <property type="component" value="Unassembled WGS sequence"/>
</dbReference>